<comment type="caution">
    <text evidence="2">The sequence shown here is derived from an EMBL/GenBank/DDBJ whole genome shotgun (WGS) entry which is preliminary data.</text>
</comment>
<feature type="region of interest" description="Disordered" evidence="1">
    <location>
        <begin position="50"/>
        <end position="73"/>
    </location>
</feature>
<feature type="compositionally biased region" description="Basic and acidic residues" evidence="1">
    <location>
        <begin position="50"/>
        <end position="66"/>
    </location>
</feature>
<dbReference type="AlphaFoldDB" id="A0A372M2N3"/>
<reference evidence="2 3" key="1">
    <citation type="submission" date="2018-08" db="EMBL/GenBank/DDBJ databases">
        <title>Isolation, diversity and antifungal activity of Actinobacteria from wheat.</title>
        <authorList>
            <person name="Han C."/>
        </authorList>
    </citation>
    <scope>NUCLEOTIDE SEQUENCE [LARGE SCALE GENOMIC DNA]</scope>
    <source>
        <strain evidence="2 3">NEAU-YY421</strain>
    </source>
</reference>
<keyword evidence="3" id="KW-1185">Reference proteome</keyword>
<gene>
    <name evidence="2" type="ORF">DY218_19360</name>
</gene>
<evidence type="ECO:0000256" key="1">
    <source>
        <dbReference type="SAM" id="MobiDB-lite"/>
    </source>
</evidence>
<dbReference type="Proteomes" id="UP000263094">
    <property type="component" value="Unassembled WGS sequence"/>
</dbReference>
<protein>
    <submittedName>
        <fullName evidence="2">Uncharacterized protein</fullName>
    </submittedName>
</protein>
<organism evidence="2 3">
    <name type="scientific">Streptomyces triticagri</name>
    <dbReference type="NCBI Taxonomy" id="2293568"/>
    <lineage>
        <taxon>Bacteria</taxon>
        <taxon>Bacillati</taxon>
        <taxon>Actinomycetota</taxon>
        <taxon>Actinomycetes</taxon>
        <taxon>Kitasatosporales</taxon>
        <taxon>Streptomycetaceae</taxon>
        <taxon>Streptomyces</taxon>
    </lineage>
</organism>
<sequence>MPCRHSQGRSAGSPAVRCGRTRPTPGPGRHPVSAVGPSAVQVGAASREFEEFGSRPEFPGKRRAEWAQRGIGA</sequence>
<name>A0A372M2N3_9ACTN</name>
<accession>A0A372M2N3</accession>
<feature type="region of interest" description="Disordered" evidence="1">
    <location>
        <begin position="1"/>
        <end position="35"/>
    </location>
</feature>
<evidence type="ECO:0000313" key="2">
    <source>
        <dbReference type="EMBL" id="RFU85079.1"/>
    </source>
</evidence>
<proteinExistence type="predicted"/>
<evidence type="ECO:0000313" key="3">
    <source>
        <dbReference type="Proteomes" id="UP000263094"/>
    </source>
</evidence>
<dbReference type="EMBL" id="QUAK01000104">
    <property type="protein sequence ID" value="RFU85079.1"/>
    <property type="molecule type" value="Genomic_DNA"/>
</dbReference>